<dbReference type="PANTHER" id="PTHR33975">
    <property type="entry name" value="MYELIN-ASSOCIATED OLIGODENDROCYTE BASIC PROTEIN"/>
    <property type="match status" value="1"/>
</dbReference>
<feature type="region of interest" description="Disordered" evidence="1">
    <location>
        <begin position="52"/>
        <end position="74"/>
    </location>
</feature>
<dbReference type="OrthoDB" id="542507at2759"/>
<comment type="caution">
    <text evidence="3">The sequence shown here is derived from an EMBL/GenBank/DDBJ whole genome shotgun (WGS) entry which is preliminary data.</text>
</comment>
<dbReference type="PANTHER" id="PTHR33975:SF2">
    <property type="entry name" value="MYELIN-ASSOCIATED OLIGODENDROCYTE BASIC PROTEIN"/>
    <property type="match status" value="1"/>
</dbReference>
<gene>
    <name evidence="3" type="ORF">SEMRO_1007_G230360.1</name>
</gene>
<dbReference type="InterPro" id="IPR053023">
    <property type="entry name" value="FLAP_modulator"/>
</dbReference>
<dbReference type="InterPro" id="IPR010903">
    <property type="entry name" value="DUF1517"/>
</dbReference>
<dbReference type="AlphaFoldDB" id="A0A9N8HQP9"/>
<feature type="compositionally biased region" description="Basic and acidic residues" evidence="1">
    <location>
        <begin position="55"/>
        <end position="70"/>
    </location>
</feature>
<sequence length="387" mass="41544">MKLSSNPSIAVALALMAGTPLHAFTPRAPLTVDTRAGLHGSMKQPLAAPLWDTVQPDHDDSQNQNEKGKSTDPTPALFNFFQDSNQRNAAVATAALVTALSMAPMSSDAAIREAALAEPRFRLALQCLARHPVLQGDTTRGDTTRDQLRGPGILPLLVLGGMALTVSNAIGNTFSRGASFFEERETDSVLGGGTSVLKLSVAISVADRDDPNSILKVLERLADTAKTDSRVGIQNLSSQIAVELLRRKASVVAGATDYQHYRNRDKAQRAFNSLSVEERGKFEQETISKFGGVDYASNSRVQSFGAADGSKATMAVVTLCLAIDGDKTKVPEIRNMRDIEEALRKIASDAKVSDCLQGAEILWTPQDSSESLTFRDVVADYPELNSV</sequence>
<evidence type="ECO:0000256" key="2">
    <source>
        <dbReference type="SAM" id="SignalP"/>
    </source>
</evidence>
<evidence type="ECO:0000256" key="1">
    <source>
        <dbReference type="SAM" id="MobiDB-lite"/>
    </source>
</evidence>
<dbReference type="EMBL" id="CAICTM010001005">
    <property type="protein sequence ID" value="CAB9519298.1"/>
    <property type="molecule type" value="Genomic_DNA"/>
</dbReference>
<accession>A0A9N8HQP9</accession>
<evidence type="ECO:0000313" key="3">
    <source>
        <dbReference type="EMBL" id="CAB9519298.1"/>
    </source>
</evidence>
<organism evidence="3 4">
    <name type="scientific">Seminavis robusta</name>
    <dbReference type="NCBI Taxonomy" id="568900"/>
    <lineage>
        <taxon>Eukaryota</taxon>
        <taxon>Sar</taxon>
        <taxon>Stramenopiles</taxon>
        <taxon>Ochrophyta</taxon>
        <taxon>Bacillariophyta</taxon>
        <taxon>Bacillariophyceae</taxon>
        <taxon>Bacillariophycidae</taxon>
        <taxon>Naviculales</taxon>
        <taxon>Naviculaceae</taxon>
        <taxon>Seminavis</taxon>
    </lineage>
</organism>
<feature type="chain" id="PRO_5040150971" evidence="2">
    <location>
        <begin position="24"/>
        <end position="387"/>
    </location>
</feature>
<keyword evidence="4" id="KW-1185">Reference proteome</keyword>
<keyword evidence="2" id="KW-0732">Signal</keyword>
<proteinExistence type="predicted"/>
<dbReference type="Proteomes" id="UP001153069">
    <property type="component" value="Unassembled WGS sequence"/>
</dbReference>
<feature type="signal peptide" evidence="2">
    <location>
        <begin position="1"/>
        <end position="23"/>
    </location>
</feature>
<protein>
    <submittedName>
        <fullName evidence="3">Uncharacterized protein</fullName>
    </submittedName>
</protein>
<reference evidence="3" key="1">
    <citation type="submission" date="2020-06" db="EMBL/GenBank/DDBJ databases">
        <authorList>
            <consortium name="Plant Systems Biology data submission"/>
        </authorList>
    </citation>
    <scope>NUCLEOTIDE SEQUENCE</scope>
    <source>
        <strain evidence="3">D6</strain>
    </source>
</reference>
<dbReference type="Pfam" id="PF07466">
    <property type="entry name" value="DUF1517"/>
    <property type="match status" value="1"/>
</dbReference>
<evidence type="ECO:0000313" key="4">
    <source>
        <dbReference type="Proteomes" id="UP001153069"/>
    </source>
</evidence>
<name>A0A9N8HQP9_9STRA</name>